<keyword evidence="5 13" id="KW-0479">Metal-binding</keyword>
<evidence type="ECO:0000256" key="2">
    <source>
        <dbReference type="ARBA" id="ARBA00010044"/>
    </source>
</evidence>
<dbReference type="InterPro" id="IPR003959">
    <property type="entry name" value="ATPase_AAA_core"/>
</dbReference>
<evidence type="ECO:0000256" key="10">
    <source>
        <dbReference type="ARBA" id="ARBA00022989"/>
    </source>
</evidence>
<comment type="subunit">
    <text evidence="13">Homohexamer.</text>
</comment>
<dbReference type="EC" id="3.4.24.-" evidence="13"/>
<dbReference type="InterPro" id="IPR000642">
    <property type="entry name" value="Peptidase_M41"/>
</dbReference>
<evidence type="ECO:0000313" key="18">
    <source>
        <dbReference type="Proteomes" id="UP001596267"/>
    </source>
</evidence>
<dbReference type="InterPro" id="IPR041569">
    <property type="entry name" value="AAA_lid_3"/>
</dbReference>
<evidence type="ECO:0000256" key="13">
    <source>
        <dbReference type="HAMAP-Rule" id="MF_01458"/>
    </source>
</evidence>
<evidence type="ECO:0000256" key="7">
    <source>
        <dbReference type="ARBA" id="ARBA00022801"/>
    </source>
</evidence>
<sequence>MNRLFKNIIIYLFIALVIIGIVSWLTETNRTVKPMTYSAFETNLSNGNVDQLTLQPEGSVYAATGHLKTADKNTTFKVYLPASEKAVNQVTDLAKQYNLDVKPAERTSGWITFVTSLIPFAIIFFLIFFLLNQAQGGGGRVMNFGKSKAKLYSEDKKKVTFKDVAGADEEKQELVEIVEFLKDPRKFVALGARIPKGVLLEGPPGTGKTLLARAVAGEAGVPFFSISGSDFVEMFVGVGASRVRDLFDQAKKNSPCIIFIDEIDAVGRQRGAGLGGGHDEREQTLNQLLVEMDGFGANEGIIIVAATNRPDILDPALLRPGRFDRQIPVGRPDLKGREAVLRVHSRNKPLAKEIDLKTVAKLTPGFSGADLENLLNEAALVAARANKKVINMEDIDEAVERVIAGVAKKSRVISQKEQNIVAYHESGHTIIGLALEGADEVHKVTVIPRGQAGGYTVSLPKEDRYFMTKPELLEKICGLLGGRVAEEITFGEISTGASNDLQRVTNLARRMVTEFGMSDKLGPMQFGNNDSGQVFLGRDLQNDQNYSDAIAFEIDQEVQRIVKEEYDRCKKLLLEHRDKLELIAKTLLKVETLEEEQIKSLYETGKYIEPSKNRYGMQDDDKEEAPAIEKEPVTDPETDVKVNIHSKGEDSIVERPEEKQQPSDAKHKDDDRNL</sequence>
<feature type="transmembrane region" description="Helical" evidence="13">
    <location>
        <begin position="110"/>
        <end position="131"/>
    </location>
</feature>
<gene>
    <name evidence="13 17" type="primary">ftsH</name>
    <name evidence="17" type="ORF">ACFP7A_12885</name>
</gene>
<evidence type="ECO:0000256" key="1">
    <source>
        <dbReference type="ARBA" id="ARBA00004370"/>
    </source>
</evidence>
<dbReference type="InterPro" id="IPR027417">
    <property type="entry name" value="P-loop_NTPase"/>
</dbReference>
<evidence type="ECO:0000256" key="14">
    <source>
        <dbReference type="RuleBase" id="RU003651"/>
    </source>
</evidence>
<dbReference type="NCBIfam" id="TIGR01241">
    <property type="entry name" value="FtsH_fam"/>
    <property type="match status" value="1"/>
</dbReference>
<evidence type="ECO:0000256" key="11">
    <source>
        <dbReference type="ARBA" id="ARBA00023049"/>
    </source>
</evidence>
<comment type="caution">
    <text evidence="17">The sequence shown here is derived from an EMBL/GenBank/DDBJ whole genome shotgun (WGS) entry which is preliminary data.</text>
</comment>
<dbReference type="Pfam" id="PF06480">
    <property type="entry name" value="FtsH_ext"/>
    <property type="match status" value="1"/>
</dbReference>
<dbReference type="SMART" id="SM00382">
    <property type="entry name" value="AAA"/>
    <property type="match status" value="1"/>
</dbReference>
<keyword evidence="13" id="KW-1003">Cell membrane</keyword>
<keyword evidence="9 13" id="KW-0067">ATP-binding</keyword>
<dbReference type="CDD" id="cd19501">
    <property type="entry name" value="RecA-like_FtsH"/>
    <property type="match status" value="1"/>
</dbReference>
<keyword evidence="3 13" id="KW-0645">Protease</keyword>
<dbReference type="SUPFAM" id="SSF52540">
    <property type="entry name" value="P-loop containing nucleoside triphosphate hydrolases"/>
    <property type="match status" value="1"/>
</dbReference>
<dbReference type="Gene3D" id="3.40.50.300">
    <property type="entry name" value="P-loop containing nucleotide triphosphate hydrolases"/>
    <property type="match status" value="1"/>
</dbReference>
<keyword evidence="4 13" id="KW-0812">Transmembrane</keyword>
<dbReference type="Gene3D" id="1.20.58.760">
    <property type="entry name" value="Peptidase M41"/>
    <property type="match status" value="1"/>
</dbReference>
<feature type="binding site" evidence="13">
    <location>
        <position position="424"/>
    </location>
    <ligand>
        <name>Zn(2+)</name>
        <dbReference type="ChEBI" id="CHEBI:29105"/>
        <note>catalytic</note>
    </ligand>
</feature>
<dbReference type="Gene3D" id="1.10.8.60">
    <property type="match status" value="1"/>
</dbReference>
<evidence type="ECO:0000256" key="12">
    <source>
        <dbReference type="ARBA" id="ARBA00023136"/>
    </source>
</evidence>
<dbReference type="EMBL" id="JBHSTQ010000015">
    <property type="protein sequence ID" value="MFC6387495.1"/>
    <property type="molecule type" value="Genomic_DNA"/>
</dbReference>
<evidence type="ECO:0000313" key="17">
    <source>
        <dbReference type="EMBL" id="MFC6387495.1"/>
    </source>
</evidence>
<reference evidence="18" key="1">
    <citation type="journal article" date="2019" name="Int. J. Syst. Evol. Microbiol.">
        <title>The Global Catalogue of Microorganisms (GCM) 10K type strain sequencing project: providing services to taxonomists for standard genome sequencing and annotation.</title>
        <authorList>
            <consortium name="The Broad Institute Genomics Platform"/>
            <consortium name="The Broad Institute Genome Sequencing Center for Infectious Disease"/>
            <person name="Wu L."/>
            <person name="Ma J."/>
        </authorList>
    </citation>
    <scope>NUCLEOTIDE SEQUENCE [LARGE SCALE GENOMIC DNA]</scope>
    <source>
        <strain evidence="18">CCUG 42001</strain>
    </source>
</reference>
<dbReference type="SUPFAM" id="SSF140990">
    <property type="entry name" value="FtsH protease domain-like"/>
    <property type="match status" value="1"/>
</dbReference>
<keyword evidence="18" id="KW-1185">Reference proteome</keyword>
<dbReference type="Pfam" id="PF17862">
    <property type="entry name" value="AAA_lid_3"/>
    <property type="match status" value="1"/>
</dbReference>
<comment type="similarity">
    <text evidence="13">In the central section; belongs to the AAA ATPase family.</text>
</comment>
<dbReference type="PROSITE" id="PS00674">
    <property type="entry name" value="AAA"/>
    <property type="match status" value="1"/>
</dbReference>
<evidence type="ECO:0000256" key="15">
    <source>
        <dbReference type="SAM" id="MobiDB-lite"/>
    </source>
</evidence>
<evidence type="ECO:0000256" key="6">
    <source>
        <dbReference type="ARBA" id="ARBA00022741"/>
    </source>
</evidence>
<feature type="binding site" evidence="13">
    <location>
        <position position="428"/>
    </location>
    <ligand>
        <name>Zn(2+)</name>
        <dbReference type="ChEBI" id="CHEBI:29105"/>
        <note>catalytic</note>
    </ligand>
</feature>
<dbReference type="Pfam" id="PF00004">
    <property type="entry name" value="AAA"/>
    <property type="match status" value="1"/>
</dbReference>
<accession>A0ABW1WHD3</accession>
<evidence type="ECO:0000256" key="3">
    <source>
        <dbReference type="ARBA" id="ARBA00022670"/>
    </source>
</evidence>
<keyword evidence="6 13" id="KW-0547">Nucleotide-binding</keyword>
<feature type="binding site" evidence="13">
    <location>
        <position position="500"/>
    </location>
    <ligand>
        <name>Zn(2+)</name>
        <dbReference type="ChEBI" id="CHEBI:29105"/>
        <note>catalytic</note>
    </ligand>
</feature>
<dbReference type="InterPro" id="IPR003593">
    <property type="entry name" value="AAA+_ATPase"/>
</dbReference>
<dbReference type="InterPro" id="IPR011546">
    <property type="entry name" value="Pept_M41_FtsH_extracell"/>
</dbReference>
<comment type="subcellular location">
    <subcellularLocation>
        <location evidence="13">Cell membrane</location>
        <topology evidence="13">Multi-pass membrane protein</topology>
        <orientation evidence="13">Cytoplasmic side</orientation>
    </subcellularLocation>
    <subcellularLocation>
        <location evidence="1">Membrane</location>
    </subcellularLocation>
</comment>
<organism evidence="17 18">
    <name type="scientific">Sporolactobacillus kofuensis</name>
    <dbReference type="NCBI Taxonomy" id="269672"/>
    <lineage>
        <taxon>Bacteria</taxon>
        <taxon>Bacillati</taxon>
        <taxon>Bacillota</taxon>
        <taxon>Bacilli</taxon>
        <taxon>Bacillales</taxon>
        <taxon>Sporolactobacillaceae</taxon>
        <taxon>Sporolactobacillus</taxon>
    </lineage>
</organism>
<protein>
    <recommendedName>
        <fullName evidence="13">ATP-dependent zinc metalloprotease FtsH</fullName>
        <ecNumber evidence="13">3.4.24.-</ecNumber>
    </recommendedName>
</protein>
<feature type="binding site" evidence="13">
    <location>
        <begin position="202"/>
        <end position="209"/>
    </location>
    <ligand>
        <name>ATP</name>
        <dbReference type="ChEBI" id="CHEBI:30616"/>
    </ligand>
</feature>
<feature type="domain" description="AAA+ ATPase" evidence="16">
    <location>
        <begin position="194"/>
        <end position="333"/>
    </location>
</feature>
<comment type="similarity">
    <text evidence="2 13">In the C-terminal section; belongs to the peptidase M41 family.</text>
</comment>
<feature type="region of interest" description="Disordered" evidence="15">
    <location>
        <begin position="611"/>
        <end position="674"/>
    </location>
</feature>
<comment type="similarity">
    <text evidence="14">Belongs to the AAA ATPase family.</text>
</comment>
<evidence type="ECO:0000259" key="16">
    <source>
        <dbReference type="SMART" id="SM00382"/>
    </source>
</evidence>
<feature type="transmembrane region" description="Helical" evidence="13">
    <location>
        <begin position="7"/>
        <end position="26"/>
    </location>
</feature>
<feature type="active site" evidence="13">
    <location>
        <position position="425"/>
    </location>
</feature>
<name>A0ABW1WHD3_9BACL</name>
<dbReference type="InterPro" id="IPR037219">
    <property type="entry name" value="Peptidase_M41-like"/>
</dbReference>
<dbReference type="InterPro" id="IPR005936">
    <property type="entry name" value="FtsH"/>
</dbReference>
<dbReference type="RefSeq" id="WP_253077244.1">
    <property type="nucleotide sequence ID" value="NZ_JAMXWN010000017.1"/>
</dbReference>
<dbReference type="Pfam" id="PF01434">
    <property type="entry name" value="Peptidase_M41"/>
    <property type="match status" value="1"/>
</dbReference>
<comment type="cofactor">
    <cofactor evidence="13">
        <name>Zn(2+)</name>
        <dbReference type="ChEBI" id="CHEBI:29105"/>
    </cofactor>
    <text evidence="13">Binds 1 zinc ion per subunit.</text>
</comment>
<evidence type="ECO:0000256" key="8">
    <source>
        <dbReference type="ARBA" id="ARBA00022833"/>
    </source>
</evidence>
<evidence type="ECO:0000256" key="5">
    <source>
        <dbReference type="ARBA" id="ARBA00022723"/>
    </source>
</evidence>
<keyword evidence="10 13" id="KW-1133">Transmembrane helix</keyword>
<feature type="compositionally biased region" description="Basic and acidic residues" evidence="15">
    <location>
        <begin position="624"/>
        <end position="674"/>
    </location>
</feature>
<dbReference type="GO" id="GO:0008237">
    <property type="term" value="F:metallopeptidase activity"/>
    <property type="evidence" value="ECO:0007669"/>
    <property type="project" value="UniProtKB-KW"/>
</dbReference>
<proteinExistence type="inferred from homology"/>
<keyword evidence="12 13" id="KW-0472">Membrane</keyword>
<keyword evidence="7 13" id="KW-0378">Hydrolase</keyword>
<dbReference type="Proteomes" id="UP001596267">
    <property type="component" value="Unassembled WGS sequence"/>
</dbReference>
<evidence type="ECO:0000256" key="4">
    <source>
        <dbReference type="ARBA" id="ARBA00022692"/>
    </source>
</evidence>
<keyword evidence="8 13" id="KW-0862">Zinc</keyword>
<keyword evidence="11 13" id="KW-0482">Metalloprotease</keyword>
<comment type="function">
    <text evidence="13">Acts as a processive, ATP-dependent zinc metallopeptidase for both cytoplasmic and membrane proteins. Plays a role in the quality control of integral membrane proteins.</text>
</comment>
<dbReference type="HAMAP" id="MF_01458">
    <property type="entry name" value="FtsH"/>
    <property type="match status" value="1"/>
</dbReference>
<dbReference type="InterPro" id="IPR003960">
    <property type="entry name" value="ATPase_AAA_CS"/>
</dbReference>
<dbReference type="PANTHER" id="PTHR23076">
    <property type="entry name" value="METALLOPROTEASE M41 FTSH"/>
    <property type="match status" value="1"/>
</dbReference>
<dbReference type="PANTHER" id="PTHR23076:SF113">
    <property type="entry name" value="ATP-DEPENDENT ZINC METALLOPROTEASE FTSH 1, CHLOROPLASTIC-RELATED"/>
    <property type="match status" value="1"/>
</dbReference>
<evidence type="ECO:0000256" key="9">
    <source>
        <dbReference type="ARBA" id="ARBA00022840"/>
    </source>
</evidence>